<dbReference type="EMBL" id="BAPF01000050">
    <property type="protein sequence ID" value="GBQ84835.1"/>
    <property type="molecule type" value="Genomic_DNA"/>
</dbReference>
<accession>A0ABQ0PYL7</accession>
<evidence type="ECO:0000313" key="1">
    <source>
        <dbReference type="EMBL" id="GBQ84835.1"/>
    </source>
</evidence>
<protein>
    <submittedName>
        <fullName evidence="1">Uncharacterized protein</fullName>
    </submittedName>
</protein>
<sequence length="236" mass="25473">MTEMQARDFETVAELRDAFPSAFMVDGTLNLSGQSGIRTLPRNMIVEGDLRFDGCSDLLETPDGLEVMGSMRGGRCNSLVRIGQANVRQDLSIARCDSLDEISPDVAVGGLILFHCANLEYISPAVRVRGSVSLSYCTGLNAVPWEEIKGYFNAVGCTGLNDLPSQFSVESFIDISSTHGLELRDDVICGRIIARRCKDLKVSEGLVARLSGDIDLTGSEYTLTAPPTEEFSPGPA</sequence>
<proteinExistence type="predicted"/>
<evidence type="ECO:0000313" key="2">
    <source>
        <dbReference type="Proteomes" id="UP001065047"/>
    </source>
</evidence>
<keyword evidence="2" id="KW-1185">Reference proteome</keyword>
<comment type="caution">
    <text evidence="1">The sequence shown here is derived from an EMBL/GenBank/DDBJ whole genome shotgun (WGS) entry which is preliminary data.</text>
</comment>
<reference evidence="1" key="1">
    <citation type="submission" date="2013-04" db="EMBL/GenBank/DDBJ databases">
        <title>The genome sequencing project of 58 acetic acid bacteria.</title>
        <authorList>
            <person name="Okamoto-Kainuma A."/>
            <person name="Ishikawa M."/>
            <person name="Umino S."/>
            <person name="Koizumi Y."/>
            <person name="Shiwa Y."/>
            <person name="Yoshikawa H."/>
            <person name="Matsutani M."/>
            <person name="Matsushita K."/>
        </authorList>
    </citation>
    <scope>NUCLEOTIDE SEQUENCE</scope>
    <source>
        <strain evidence="1">DSM 14337</strain>
    </source>
</reference>
<organism evidence="1 2">
    <name type="scientific">Acetobacter malorum DSM 14337</name>
    <dbReference type="NCBI Taxonomy" id="1307910"/>
    <lineage>
        <taxon>Bacteria</taxon>
        <taxon>Pseudomonadati</taxon>
        <taxon>Pseudomonadota</taxon>
        <taxon>Alphaproteobacteria</taxon>
        <taxon>Acetobacterales</taxon>
        <taxon>Acetobacteraceae</taxon>
        <taxon>Acetobacter</taxon>
    </lineage>
</organism>
<dbReference type="Proteomes" id="UP001065047">
    <property type="component" value="Unassembled WGS sequence"/>
</dbReference>
<name>A0ABQ0PYL7_9PROT</name>
<gene>
    <name evidence="1" type="ORF">AA14337_2926</name>
</gene>